<proteinExistence type="predicted"/>
<name>A0ABT7XZG8_9VIBR</name>
<dbReference type="EMBL" id="JAUEOZ010000001">
    <property type="protein sequence ID" value="MDN2481182.1"/>
    <property type="molecule type" value="Genomic_DNA"/>
</dbReference>
<evidence type="ECO:0000313" key="3">
    <source>
        <dbReference type="Proteomes" id="UP001169719"/>
    </source>
</evidence>
<evidence type="ECO:0000256" key="1">
    <source>
        <dbReference type="SAM" id="Phobius"/>
    </source>
</evidence>
<keyword evidence="1" id="KW-0812">Transmembrane</keyword>
<feature type="transmembrane region" description="Helical" evidence="1">
    <location>
        <begin position="26"/>
        <end position="47"/>
    </location>
</feature>
<reference evidence="2" key="1">
    <citation type="submission" date="2024-05" db="EMBL/GenBank/DDBJ databases">
        <title>Genome Sequences of Four Agar- Degrading Marine Bacteria.</title>
        <authorList>
            <person name="Phillips E.K."/>
            <person name="Shaffer J.C."/>
            <person name="Henson M.W."/>
            <person name="Temperton B."/>
            <person name="Thrash C.J."/>
            <person name="Martin M.O."/>
        </authorList>
    </citation>
    <scope>NUCLEOTIDE SEQUENCE</scope>
    <source>
        <strain evidence="2">EKP203</strain>
    </source>
</reference>
<keyword evidence="1" id="KW-0472">Membrane</keyword>
<sequence>MSNNLLLQDLIDPLPPQPVSWMPQTLGWKVLFIIVMVGIAIWSYRIWVEFNRDRYRRDALRQIRQLTLDHQALNMPDILLRKLNIIAKTTAMQAYPTQDIAALYGEDWLEQLNRTCHEVDFNQPLFGEWQRSLYSPDCVGWDTNSLHQLVSAVQLWVSSHKKEAQ</sequence>
<evidence type="ECO:0000313" key="2">
    <source>
        <dbReference type="EMBL" id="MDN2481182.1"/>
    </source>
</evidence>
<dbReference type="InterPro" id="IPR025489">
    <property type="entry name" value="DUF4381"/>
</dbReference>
<dbReference type="RefSeq" id="WP_289961318.1">
    <property type="nucleotide sequence ID" value="NZ_JAUEOZ010000001.1"/>
</dbReference>
<keyword evidence="1" id="KW-1133">Transmembrane helix</keyword>
<keyword evidence="3" id="KW-1185">Reference proteome</keyword>
<gene>
    <name evidence="2" type="ORF">QWJ08_07220</name>
</gene>
<organism evidence="2 3">
    <name type="scientific">Vibrio agarivorans</name>
    <dbReference type="NCBI Taxonomy" id="153622"/>
    <lineage>
        <taxon>Bacteria</taxon>
        <taxon>Pseudomonadati</taxon>
        <taxon>Pseudomonadota</taxon>
        <taxon>Gammaproteobacteria</taxon>
        <taxon>Vibrionales</taxon>
        <taxon>Vibrionaceae</taxon>
        <taxon>Vibrio</taxon>
    </lineage>
</organism>
<comment type="caution">
    <text evidence="2">The sequence shown here is derived from an EMBL/GenBank/DDBJ whole genome shotgun (WGS) entry which is preliminary data.</text>
</comment>
<dbReference type="Proteomes" id="UP001169719">
    <property type="component" value="Unassembled WGS sequence"/>
</dbReference>
<accession>A0ABT7XZG8</accession>
<protein>
    <submittedName>
        <fullName evidence="2">DUF4381 domain-containing protein</fullName>
    </submittedName>
</protein>
<dbReference type="Pfam" id="PF14316">
    <property type="entry name" value="DUF4381"/>
    <property type="match status" value="1"/>
</dbReference>